<feature type="domain" description="MobA-like NTP transferase" evidence="2">
    <location>
        <begin position="4"/>
        <end position="162"/>
    </location>
</feature>
<evidence type="ECO:0000256" key="1">
    <source>
        <dbReference type="ARBA" id="ARBA00022842"/>
    </source>
</evidence>
<dbReference type="SUPFAM" id="SSF53448">
    <property type="entry name" value="Nucleotide-diphospho-sugar transferases"/>
    <property type="match status" value="1"/>
</dbReference>
<organism evidence="3 4">
    <name type="scientific">Exilibacterium tricleocarpae</name>
    <dbReference type="NCBI Taxonomy" id="2591008"/>
    <lineage>
        <taxon>Bacteria</taxon>
        <taxon>Pseudomonadati</taxon>
        <taxon>Pseudomonadota</taxon>
        <taxon>Gammaproteobacteria</taxon>
        <taxon>Cellvibrionales</taxon>
        <taxon>Cellvibrionaceae</taxon>
        <taxon>Exilibacterium</taxon>
    </lineage>
</organism>
<keyword evidence="4" id="KW-1185">Reference proteome</keyword>
<dbReference type="PANTHER" id="PTHR43777:SF1">
    <property type="entry name" value="MOLYBDENUM COFACTOR CYTIDYLYLTRANSFERASE"/>
    <property type="match status" value="1"/>
</dbReference>
<dbReference type="PANTHER" id="PTHR43777">
    <property type="entry name" value="MOLYBDENUM COFACTOR CYTIDYLYLTRANSFERASE"/>
    <property type="match status" value="1"/>
</dbReference>
<evidence type="ECO:0000313" key="3">
    <source>
        <dbReference type="EMBL" id="TQV66154.1"/>
    </source>
</evidence>
<dbReference type="AlphaFoldDB" id="A0A545SMH1"/>
<protein>
    <submittedName>
        <fullName evidence="3">Nucleotidyltransferase family protein</fullName>
    </submittedName>
</protein>
<name>A0A545SMH1_9GAMM</name>
<evidence type="ECO:0000259" key="2">
    <source>
        <dbReference type="Pfam" id="PF12804"/>
    </source>
</evidence>
<dbReference type="OrthoDB" id="5298023at2"/>
<keyword evidence="1" id="KW-0460">Magnesium</keyword>
<dbReference type="GO" id="GO:0016779">
    <property type="term" value="F:nucleotidyltransferase activity"/>
    <property type="evidence" value="ECO:0007669"/>
    <property type="project" value="UniProtKB-ARBA"/>
</dbReference>
<dbReference type="InterPro" id="IPR029044">
    <property type="entry name" value="Nucleotide-diphossugar_trans"/>
</dbReference>
<reference evidence="3 4" key="1">
    <citation type="submission" date="2019-06" db="EMBL/GenBank/DDBJ databases">
        <title>Whole genome sequence for Cellvibrionaceae sp. R142.</title>
        <authorList>
            <person name="Wang G."/>
        </authorList>
    </citation>
    <scope>NUCLEOTIDE SEQUENCE [LARGE SCALE GENOMIC DNA]</scope>
    <source>
        <strain evidence="3 4">R142</strain>
    </source>
</reference>
<dbReference type="Pfam" id="PF12804">
    <property type="entry name" value="NTP_transf_3"/>
    <property type="match status" value="1"/>
</dbReference>
<gene>
    <name evidence="3" type="ORF">FKG94_27600</name>
</gene>
<sequence>MIKGILLAAGQARRFGSQKLLARLADGVPVGLKAAAAVAGAVDTLTIVIRAGDGEVKKMYTDAGFTCLDSAAANAGMGASLSAGIDANRDASAWLVALADMPFIRPETTAAVAAALRRGQPIAQPRWQGRAGHPVGFHNTYLEELLALSGDRGAREILRRHRQSIHWVEVDDKGVLMDVDTPADLPAGLL</sequence>
<comment type="caution">
    <text evidence="3">The sequence shown here is derived from an EMBL/GenBank/DDBJ whole genome shotgun (WGS) entry which is preliminary data.</text>
</comment>
<dbReference type="InterPro" id="IPR025877">
    <property type="entry name" value="MobA-like_NTP_Trfase"/>
</dbReference>
<dbReference type="RefSeq" id="WP_142930186.1">
    <property type="nucleotide sequence ID" value="NZ_ML660119.1"/>
</dbReference>
<dbReference type="EMBL" id="VHSG01000044">
    <property type="protein sequence ID" value="TQV66154.1"/>
    <property type="molecule type" value="Genomic_DNA"/>
</dbReference>
<dbReference type="Gene3D" id="3.90.550.10">
    <property type="entry name" value="Spore Coat Polysaccharide Biosynthesis Protein SpsA, Chain A"/>
    <property type="match status" value="1"/>
</dbReference>
<dbReference type="CDD" id="cd04182">
    <property type="entry name" value="GT_2_like_f"/>
    <property type="match status" value="1"/>
</dbReference>
<dbReference type="Proteomes" id="UP000319732">
    <property type="component" value="Unassembled WGS sequence"/>
</dbReference>
<keyword evidence="3" id="KW-0808">Transferase</keyword>
<evidence type="ECO:0000313" key="4">
    <source>
        <dbReference type="Proteomes" id="UP000319732"/>
    </source>
</evidence>
<proteinExistence type="predicted"/>
<accession>A0A545SMH1</accession>